<organism evidence="1 2">
    <name type="scientific">Marinobacterium aestuarii</name>
    <dbReference type="NCBI Taxonomy" id="1821621"/>
    <lineage>
        <taxon>Bacteria</taxon>
        <taxon>Pseudomonadati</taxon>
        <taxon>Pseudomonadota</taxon>
        <taxon>Gammaproteobacteria</taxon>
        <taxon>Oceanospirillales</taxon>
        <taxon>Oceanospirillaceae</taxon>
        <taxon>Marinobacterium</taxon>
    </lineage>
</organism>
<dbReference type="EMBL" id="CP015839">
    <property type="protein sequence ID" value="ANG62552.1"/>
    <property type="molecule type" value="Genomic_DNA"/>
</dbReference>
<evidence type="ECO:0000313" key="1">
    <source>
        <dbReference type="EMBL" id="ANG62552.1"/>
    </source>
</evidence>
<reference evidence="2" key="1">
    <citation type="submission" date="2016-05" db="EMBL/GenBank/DDBJ databases">
        <authorList>
            <person name="Baek K."/>
            <person name="Yang S.-J."/>
        </authorList>
    </citation>
    <scope>NUCLEOTIDE SEQUENCE [LARGE SCALE GENOMIC DNA]</scope>
    <source>
        <strain evidence="2">ST58-10</strain>
    </source>
</reference>
<evidence type="ECO:0000313" key="2">
    <source>
        <dbReference type="Proteomes" id="UP000078070"/>
    </source>
</evidence>
<protein>
    <submittedName>
        <fullName evidence="1">Uncharacterized protein</fullName>
    </submittedName>
</protein>
<name>A0A1A9EXL9_9GAMM</name>
<accession>A0A1A9EXL9</accession>
<dbReference type="STRING" id="1821621.A8C75_08675"/>
<dbReference type="AlphaFoldDB" id="A0A1A9EXL9"/>
<dbReference type="RefSeq" id="WP_067380812.1">
    <property type="nucleotide sequence ID" value="NZ_CP015839.1"/>
</dbReference>
<sequence>MSETSQTPRTLLMLTLTAACLLASILLLPRLLSTTSQTPSLAMVPGCDLSVAPCTSRSNDQAMTLELVSGPALAGEALEFSLQLEGIQARSVTLQLEGRNMYMGINRLQLTESADQPGLWRGRTELAICTTEQMQWQARIEALGDTAPTIAHYEFSAQ</sequence>
<reference evidence="1 2" key="2">
    <citation type="journal article" date="2018" name="Int. J. Syst. Evol. Microbiol.">
        <title>Marinobacterium aestuarii sp. nov., a benzene-degrading marine bacterium isolated from estuary sediment.</title>
        <authorList>
            <person name="Bae S.S."/>
            <person name="Jung J."/>
            <person name="Chung D."/>
            <person name="Baek K."/>
        </authorList>
    </citation>
    <scope>NUCLEOTIDE SEQUENCE [LARGE SCALE GENOMIC DNA]</scope>
    <source>
        <strain evidence="1 2">ST58-10</strain>
    </source>
</reference>
<proteinExistence type="predicted"/>
<gene>
    <name evidence="1" type="ORF">A8C75_08675</name>
</gene>
<dbReference type="Proteomes" id="UP000078070">
    <property type="component" value="Chromosome"/>
</dbReference>
<keyword evidence="2" id="KW-1185">Reference proteome</keyword>
<dbReference type="KEGG" id="mars:A8C75_08675"/>